<evidence type="ECO:0000256" key="3">
    <source>
        <dbReference type="ARBA" id="ARBA00023161"/>
    </source>
</evidence>
<dbReference type="FunFam" id="3.30.70.330:FF:000717">
    <property type="entry name" value="regulator of nonsense transcripts 3B"/>
    <property type="match status" value="1"/>
</dbReference>
<dbReference type="EMBL" id="CP012524">
    <property type="protein sequence ID" value="ALC42617.1"/>
    <property type="molecule type" value="Genomic_DNA"/>
</dbReference>
<feature type="region of interest" description="Disordered" evidence="5">
    <location>
        <begin position="321"/>
        <end position="460"/>
    </location>
</feature>
<reference evidence="7 8" key="1">
    <citation type="submission" date="2015-08" db="EMBL/GenBank/DDBJ databases">
        <title>Ancestral chromatin configuration constrains chromatin evolution on differentiating sex chromosomes in Drosophila.</title>
        <authorList>
            <person name="Zhou Q."/>
            <person name="Bachtrog D."/>
        </authorList>
    </citation>
    <scope>NUCLEOTIDE SEQUENCE [LARGE SCALE GENOMIC DNA]</scope>
    <source>
        <tissue evidence="7">Whole larvae</tissue>
    </source>
</reference>
<gene>
    <name evidence="7" type="ORF">Dbus_chr2Rg2196</name>
</gene>
<feature type="compositionally biased region" description="Basic residues" evidence="5">
    <location>
        <begin position="420"/>
        <end position="430"/>
    </location>
</feature>
<organism evidence="7 8">
    <name type="scientific">Drosophila busckii</name>
    <name type="common">Fruit fly</name>
    <dbReference type="NCBI Taxonomy" id="30019"/>
    <lineage>
        <taxon>Eukaryota</taxon>
        <taxon>Metazoa</taxon>
        <taxon>Ecdysozoa</taxon>
        <taxon>Arthropoda</taxon>
        <taxon>Hexapoda</taxon>
        <taxon>Insecta</taxon>
        <taxon>Pterygota</taxon>
        <taxon>Neoptera</taxon>
        <taxon>Endopterygota</taxon>
        <taxon>Diptera</taxon>
        <taxon>Brachycera</taxon>
        <taxon>Muscomorpha</taxon>
        <taxon>Ephydroidea</taxon>
        <taxon>Drosophilidae</taxon>
        <taxon>Drosophila</taxon>
    </lineage>
</organism>
<dbReference type="InterPro" id="IPR012677">
    <property type="entry name" value="Nucleotide-bd_a/b_plait_sf"/>
</dbReference>
<evidence type="ECO:0000256" key="2">
    <source>
        <dbReference type="ARBA" id="ARBA00005991"/>
    </source>
</evidence>
<feature type="compositionally biased region" description="Basic and acidic residues" evidence="5">
    <location>
        <begin position="249"/>
        <end position="285"/>
    </location>
</feature>
<evidence type="ECO:0000313" key="8">
    <source>
        <dbReference type="Proteomes" id="UP000494163"/>
    </source>
</evidence>
<dbReference type="OrthoDB" id="18087at2759"/>
<protein>
    <submittedName>
        <fullName evidence="7">Upf3</fullName>
    </submittedName>
</protein>
<feature type="compositionally biased region" description="Basic and acidic residues" evidence="5">
    <location>
        <begin position="211"/>
        <end position="222"/>
    </location>
</feature>
<dbReference type="SMR" id="A0A0M4ELU7"/>
<dbReference type="GO" id="GO:0005737">
    <property type="term" value="C:cytoplasm"/>
    <property type="evidence" value="ECO:0007669"/>
    <property type="project" value="TreeGrafter"/>
</dbReference>
<dbReference type="GO" id="GO:0045727">
    <property type="term" value="P:positive regulation of translation"/>
    <property type="evidence" value="ECO:0007669"/>
    <property type="project" value="TreeGrafter"/>
</dbReference>
<keyword evidence="8" id="KW-1185">Reference proteome</keyword>
<dbReference type="AlphaFoldDB" id="A0A0M4ELU7"/>
<feature type="compositionally biased region" description="Low complexity" evidence="5">
    <location>
        <begin position="448"/>
        <end position="460"/>
    </location>
</feature>
<evidence type="ECO:0000256" key="1">
    <source>
        <dbReference type="ARBA" id="ARBA00004123"/>
    </source>
</evidence>
<dbReference type="PANTHER" id="PTHR13112:SF0">
    <property type="entry name" value="FI21285P1"/>
    <property type="match status" value="1"/>
</dbReference>
<sequence length="460" mass="53710">MEKTRSKRQREKKDKSCQLIRIVVRHLPPTMTEKEFLAQVDPLPENDSYYYCPADWSLGQEATCRAYIDISTKDTNDVLQFRDRFDGYVFVDSRGSEYIAIVEYAPFQSLLKNKARGHDNKINTIEQEQHFQEFLQSLEEEREDANRLSDVKIDFSFDLKNDEKVKSTPLLQYLSNKKEKRREEARKRNEEKRKQREEQKQLRLLESTQIKPKEAASNENKKVTNNSKKTSGKEVLATPEITKSSRSTRRSERDQRRREEHEQRKLVREREKKLYEKRPDAEKGKSQANESKQLEKEIVILKKEIVPMTDAQKTADLCAESSIKNTDGNDPSKILHKNSRSTAKSYCNLTPESKEVKTSNRLKSSDDRRIRNKDRPSRAIYQPKVRLRQGSEENSPSDGKDQGRTAEEAVYCNLPGEKVKIKRFGRRNRQKPNQNKESAEYARRPSKSSESSTSTHSTLK</sequence>
<feature type="compositionally biased region" description="Basic and acidic residues" evidence="5">
    <location>
        <begin position="352"/>
        <end position="377"/>
    </location>
</feature>
<dbReference type="Proteomes" id="UP000494163">
    <property type="component" value="Chromosome 2R"/>
</dbReference>
<dbReference type="GO" id="GO:0003729">
    <property type="term" value="F:mRNA binding"/>
    <property type="evidence" value="ECO:0007669"/>
    <property type="project" value="TreeGrafter"/>
</dbReference>
<dbReference type="CDD" id="cd12455">
    <property type="entry name" value="RRM_like_Smg4_UPF3"/>
    <property type="match status" value="1"/>
</dbReference>
<dbReference type="SUPFAM" id="SSF54928">
    <property type="entry name" value="RNA-binding domain, RBD"/>
    <property type="match status" value="1"/>
</dbReference>
<dbReference type="STRING" id="30019.A0A0M4ELU7"/>
<dbReference type="Pfam" id="PF03467">
    <property type="entry name" value="Smg4_UPF3"/>
    <property type="match status" value="1"/>
</dbReference>
<dbReference type="GO" id="GO:0005730">
    <property type="term" value="C:nucleolus"/>
    <property type="evidence" value="ECO:0007669"/>
    <property type="project" value="TreeGrafter"/>
</dbReference>
<dbReference type="InterPro" id="IPR005120">
    <property type="entry name" value="UPF3_dom"/>
</dbReference>
<comment type="similarity">
    <text evidence="2">Belongs to the RENT3 family.</text>
</comment>
<evidence type="ECO:0000256" key="5">
    <source>
        <dbReference type="SAM" id="MobiDB-lite"/>
    </source>
</evidence>
<feature type="compositionally biased region" description="Basic and acidic residues" evidence="5">
    <location>
        <begin position="181"/>
        <end position="203"/>
    </location>
</feature>
<dbReference type="GO" id="GO:0000184">
    <property type="term" value="P:nuclear-transcribed mRNA catabolic process, nonsense-mediated decay"/>
    <property type="evidence" value="ECO:0007669"/>
    <property type="project" value="UniProtKB-KW"/>
</dbReference>
<evidence type="ECO:0000313" key="7">
    <source>
        <dbReference type="EMBL" id="ALC42617.1"/>
    </source>
</evidence>
<evidence type="ECO:0000256" key="4">
    <source>
        <dbReference type="ARBA" id="ARBA00023242"/>
    </source>
</evidence>
<dbReference type="PANTHER" id="PTHR13112">
    <property type="entry name" value="UPF3 REGULATOR OF NONSENSE TRANSCRIPTS-LIKE PROTEIN"/>
    <property type="match status" value="1"/>
</dbReference>
<dbReference type="Gene3D" id="3.30.70.330">
    <property type="match status" value="1"/>
</dbReference>
<keyword evidence="4" id="KW-0539">Nucleus</keyword>
<dbReference type="InterPro" id="IPR039722">
    <property type="entry name" value="Upf3"/>
</dbReference>
<dbReference type="OMA" id="LVIYQPG"/>
<dbReference type="InterPro" id="IPR035979">
    <property type="entry name" value="RBD_domain_sf"/>
</dbReference>
<evidence type="ECO:0000259" key="6">
    <source>
        <dbReference type="Pfam" id="PF03467"/>
    </source>
</evidence>
<keyword evidence="3" id="KW-0866">Nonsense-mediated mRNA decay</keyword>
<feature type="compositionally biased region" description="Polar residues" evidence="5">
    <location>
        <begin position="340"/>
        <end position="351"/>
    </location>
</feature>
<feature type="domain" description="UPF3" evidence="6">
    <location>
        <begin position="20"/>
        <end position="179"/>
    </location>
</feature>
<comment type="subcellular location">
    <subcellularLocation>
        <location evidence="1">Nucleus</location>
    </subcellularLocation>
</comment>
<feature type="compositionally biased region" description="Basic and acidic residues" evidence="5">
    <location>
        <begin position="398"/>
        <end position="407"/>
    </location>
</feature>
<feature type="region of interest" description="Disordered" evidence="5">
    <location>
        <begin position="170"/>
        <end position="295"/>
    </location>
</feature>
<proteinExistence type="inferred from homology"/>
<name>A0A0M4ELU7_DROBS</name>
<accession>A0A0M4ELU7</accession>